<dbReference type="Proteomes" id="UP001234297">
    <property type="component" value="Chromosome 7"/>
</dbReference>
<dbReference type="EMBL" id="CM056815">
    <property type="protein sequence ID" value="KAJ8628852.1"/>
    <property type="molecule type" value="Genomic_DNA"/>
</dbReference>
<comment type="caution">
    <text evidence="1">The sequence shown here is derived from an EMBL/GenBank/DDBJ whole genome shotgun (WGS) entry which is preliminary data.</text>
</comment>
<accession>A0ACC2L675</accession>
<evidence type="ECO:0000313" key="1">
    <source>
        <dbReference type="EMBL" id="KAJ8628852.1"/>
    </source>
</evidence>
<protein>
    <submittedName>
        <fullName evidence="1">Uncharacterized protein</fullName>
    </submittedName>
</protein>
<evidence type="ECO:0000313" key="2">
    <source>
        <dbReference type="Proteomes" id="UP001234297"/>
    </source>
</evidence>
<keyword evidence="2" id="KW-1185">Reference proteome</keyword>
<name>A0ACC2L675_PERAE</name>
<organism evidence="1 2">
    <name type="scientific">Persea americana</name>
    <name type="common">Avocado</name>
    <dbReference type="NCBI Taxonomy" id="3435"/>
    <lineage>
        <taxon>Eukaryota</taxon>
        <taxon>Viridiplantae</taxon>
        <taxon>Streptophyta</taxon>
        <taxon>Embryophyta</taxon>
        <taxon>Tracheophyta</taxon>
        <taxon>Spermatophyta</taxon>
        <taxon>Magnoliopsida</taxon>
        <taxon>Magnoliidae</taxon>
        <taxon>Laurales</taxon>
        <taxon>Lauraceae</taxon>
        <taxon>Persea</taxon>
    </lineage>
</organism>
<proteinExistence type="predicted"/>
<sequence length="77" mass="8213">MLANGEKGGMMVQGALAMASGRATTLVQEGILVEWGEAAMLFVCKKILPGNTRIYDAVSLQLYNFSTHPTTTPSPIL</sequence>
<reference evidence="1 2" key="1">
    <citation type="journal article" date="2022" name="Hortic Res">
        <title>A haplotype resolved chromosomal level avocado genome allows analysis of novel avocado genes.</title>
        <authorList>
            <person name="Nath O."/>
            <person name="Fletcher S.J."/>
            <person name="Hayward A."/>
            <person name="Shaw L.M."/>
            <person name="Masouleh A.K."/>
            <person name="Furtado A."/>
            <person name="Henry R.J."/>
            <person name="Mitter N."/>
        </authorList>
    </citation>
    <scope>NUCLEOTIDE SEQUENCE [LARGE SCALE GENOMIC DNA]</scope>
    <source>
        <strain evidence="2">cv. Hass</strain>
    </source>
</reference>
<gene>
    <name evidence="1" type="ORF">MRB53_022175</name>
</gene>